<dbReference type="Proteomes" id="UP001331761">
    <property type="component" value="Unassembled WGS sequence"/>
</dbReference>
<evidence type="ECO:0000313" key="2">
    <source>
        <dbReference type="EMBL" id="KAK5970070.1"/>
    </source>
</evidence>
<name>A0AAN8F4C7_TRICO</name>
<evidence type="ECO:0000256" key="1">
    <source>
        <dbReference type="SAM" id="SignalP"/>
    </source>
</evidence>
<accession>A0AAN8F4C7</accession>
<dbReference type="AlphaFoldDB" id="A0AAN8F4C7"/>
<feature type="chain" id="PRO_5042939138" evidence="1">
    <location>
        <begin position="21"/>
        <end position="137"/>
    </location>
</feature>
<protein>
    <submittedName>
        <fullName evidence="2">Uncharacterized protein</fullName>
    </submittedName>
</protein>
<dbReference type="EMBL" id="WIXE01019377">
    <property type="protein sequence ID" value="KAK5970070.1"/>
    <property type="molecule type" value="Genomic_DNA"/>
</dbReference>
<feature type="signal peptide" evidence="1">
    <location>
        <begin position="1"/>
        <end position="20"/>
    </location>
</feature>
<keyword evidence="1" id="KW-0732">Signal</keyword>
<organism evidence="2 3">
    <name type="scientific">Trichostrongylus colubriformis</name>
    <name type="common">Black scour worm</name>
    <dbReference type="NCBI Taxonomy" id="6319"/>
    <lineage>
        <taxon>Eukaryota</taxon>
        <taxon>Metazoa</taxon>
        <taxon>Ecdysozoa</taxon>
        <taxon>Nematoda</taxon>
        <taxon>Chromadorea</taxon>
        <taxon>Rhabditida</taxon>
        <taxon>Rhabditina</taxon>
        <taxon>Rhabditomorpha</taxon>
        <taxon>Strongyloidea</taxon>
        <taxon>Trichostrongylidae</taxon>
        <taxon>Trichostrongylus</taxon>
    </lineage>
</organism>
<evidence type="ECO:0000313" key="3">
    <source>
        <dbReference type="Proteomes" id="UP001331761"/>
    </source>
</evidence>
<keyword evidence="3" id="KW-1185">Reference proteome</keyword>
<reference evidence="2 3" key="1">
    <citation type="submission" date="2019-10" db="EMBL/GenBank/DDBJ databases">
        <title>Assembly and Annotation for the nematode Trichostrongylus colubriformis.</title>
        <authorList>
            <person name="Martin J."/>
        </authorList>
    </citation>
    <scope>NUCLEOTIDE SEQUENCE [LARGE SCALE GENOMIC DNA]</scope>
    <source>
        <strain evidence="2">G859</strain>
        <tissue evidence="2">Whole worm</tissue>
    </source>
</reference>
<gene>
    <name evidence="2" type="ORF">GCK32_007745</name>
</gene>
<comment type="caution">
    <text evidence="2">The sequence shown here is derived from an EMBL/GenBank/DDBJ whole genome shotgun (WGS) entry which is preliminary data.</text>
</comment>
<proteinExistence type="predicted"/>
<sequence>MMQLSTAMICCALLFIGGHTHEIQCTENIPDAIKVPLVEAINEKRRDLGNVVYESDCNLATEAFTGELGSVTRDGYTARSTFDSTWPETIKKAVEEMSTSAFATEVGCSTRLDTGDDGAHHVTLDCKYNTAGGKIIR</sequence>